<dbReference type="CDD" id="cd11837">
    <property type="entry name" value="SH3_Intersectin_2"/>
    <property type="match status" value="1"/>
</dbReference>
<dbReference type="InterPro" id="IPR035892">
    <property type="entry name" value="C2_domain_sf"/>
</dbReference>
<feature type="domain" description="SH3" evidence="9">
    <location>
        <begin position="1046"/>
        <end position="1110"/>
    </location>
</feature>
<feature type="coiled-coil region" evidence="7">
    <location>
        <begin position="580"/>
        <end position="607"/>
    </location>
</feature>
<name>H2XVQ2_CIOIN</name>
<feature type="domain" description="SH3" evidence="9">
    <location>
        <begin position="744"/>
        <end position="805"/>
    </location>
</feature>
<feature type="domain" description="DH" evidence="12">
    <location>
        <begin position="1215"/>
        <end position="1399"/>
    </location>
</feature>
<dbReference type="Gene3D" id="2.30.30.40">
    <property type="entry name" value="SH3 Domains"/>
    <property type="match status" value="5"/>
</dbReference>
<evidence type="ECO:0000256" key="5">
    <source>
        <dbReference type="ARBA" id="ARBA00022837"/>
    </source>
</evidence>
<reference evidence="15" key="4">
    <citation type="submission" date="2025-09" db="UniProtKB">
        <authorList>
            <consortium name="Ensembl"/>
        </authorList>
    </citation>
    <scope>IDENTIFICATION</scope>
</reference>
<evidence type="ECO:0000256" key="6">
    <source>
        <dbReference type="PROSITE-ProRule" id="PRU00192"/>
    </source>
</evidence>
<feature type="domain" description="PH" evidence="10">
    <location>
        <begin position="1438"/>
        <end position="1546"/>
    </location>
</feature>
<dbReference type="EMBL" id="EAAA01000892">
    <property type="status" value="NOT_ANNOTATED_CDS"/>
    <property type="molecule type" value="Genomic_DNA"/>
</dbReference>
<dbReference type="CDD" id="cd11836">
    <property type="entry name" value="SH3_Intersectin_1"/>
    <property type="match status" value="1"/>
</dbReference>
<dbReference type="GO" id="GO:0150007">
    <property type="term" value="P:clathrin-dependent synaptic vesicle endocytosis"/>
    <property type="evidence" value="ECO:0000318"/>
    <property type="project" value="GO_Central"/>
</dbReference>
<dbReference type="Gene3D" id="2.30.29.30">
    <property type="entry name" value="Pleckstrin-homology domain (PH domain)/Phosphotyrosine-binding domain (PTB)"/>
    <property type="match status" value="1"/>
</dbReference>
<feature type="domain" description="EF-hand" evidence="14">
    <location>
        <begin position="265"/>
        <end position="300"/>
    </location>
</feature>
<feature type="domain" description="EH" evidence="13">
    <location>
        <begin position="22"/>
        <end position="105"/>
    </location>
</feature>
<dbReference type="Gene3D" id="1.20.900.10">
    <property type="entry name" value="Dbl homology (DH) domain"/>
    <property type="match status" value="1"/>
</dbReference>
<feature type="domain" description="SH3" evidence="9">
    <location>
        <begin position="1127"/>
        <end position="1186"/>
    </location>
</feature>
<evidence type="ECO:0000259" key="14">
    <source>
        <dbReference type="PROSITE" id="PS50222"/>
    </source>
</evidence>
<dbReference type="CDD" id="cd11838">
    <property type="entry name" value="SH3_Intersectin_3"/>
    <property type="match status" value="1"/>
</dbReference>
<dbReference type="GO" id="GO:0042734">
    <property type="term" value="C:presynaptic membrane"/>
    <property type="evidence" value="ECO:0000318"/>
    <property type="project" value="GO_Central"/>
</dbReference>
<keyword evidence="2 6" id="KW-0728">SH3 domain</keyword>
<dbReference type="InterPro" id="IPR001452">
    <property type="entry name" value="SH3_domain"/>
</dbReference>
<evidence type="ECO:0000259" key="10">
    <source>
        <dbReference type="PROSITE" id="PS50003"/>
    </source>
</evidence>
<feature type="region of interest" description="Disordered" evidence="8">
    <location>
        <begin position="151"/>
        <end position="180"/>
    </location>
</feature>
<accession>H2XVQ2</accession>
<dbReference type="SMART" id="SM00325">
    <property type="entry name" value="RhoGEF"/>
    <property type="match status" value="1"/>
</dbReference>
<feature type="compositionally biased region" description="Basic and acidic residues" evidence="8">
    <location>
        <begin position="663"/>
        <end position="682"/>
    </location>
</feature>
<keyword evidence="16" id="KW-1185">Reference proteome</keyword>
<dbReference type="CDD" id="cd08375">
    <property type="entry name" value="C2_Intersectin"/>
    <property type="match status" value="1"/>
</dbReference>
<dbReference type="PROSITE" id="PS50003">
    <property type="entry name" value="PH_DOMAIN"/>
    <property type="match status" value="1"/>
</dbReference>
<dbReference type="SMART" id="SM00027">
    <property type="entry name" value="EH"/>
    <property type="match status" value="2"/>
</dbReference>
<evidence type="ECO:0000259" key="9">
    <source>
        <dbReference type="PROSITE" id="PS50002"/>
    </source>
</evidence>
<dbReference type="SMART" id="SM00233">
    <property type="entry name" value="PH"/>
    <property type="match status" value="1"/>
</dbReference>
<comment type="subcellular location">
    <subcellularLocation>
        <location evidence="1">Cytoplasm</location>
    </subcellularLocation>
</comment>
<feature type="domain" description="EH" evidence="13">
    <location>
        <begin position="232"/>
        <end position="321"/>
    </location>
</feature>
<dbReference type="Gene3D" id="1.10.238.10">
    <property type="entry name" value="EF-hand"/>
    <property type="match status" value="2"/>
</dbReference>
<evidence type="ECO:0000313" key="15">
    <source>
        <dbReference type="Ensembl" id="ENSCINP00000033736.1"/>
    </source>
</evidence>
<dbReference type="GO" id="GO:0016197">
    <property type="term" value="P:endosomal transport"/>
    <property type="evidence" value="ECO:0000318"/>
    <property type="project" value="GO_Central"/>
</dbReference>
<dbReference type="SMART" id="SM00326">
    <property type="entry name" value="SH3"/>
    <property type="match status" value="5"/>
</dbReference>
<evidence type="ECO:0000256" key="2">
    <source>
        <dbReference type="ARBA" id="ARBA00022443"/>
    </source>
</evidence>
<dbReference type="GeneTree" id="ENSGT00940000168347"/>
<evidence type="ECO:0000259" key="11">
    <source>
        <dbReference type="PROSITE" id="PS50004"/>
    </source>
</evidence>
<dbReference type="SUPFAM" id="SSF47473">
    <property type="entry name" value="EF-hand"/>
    <property type="match status" value="2"/>
</dbReference>
<dbReference type="SMART" id="SM00054">
    <property type="entry name" value="EFh"/>
    <property type="match status" value="2"/>
</dbReference>
<dbReference type="CDD" id="cd11839">
    <property type="entry name" value="SH3_Intersectin_4"/>
    <property type="match status" value="1"/>
</dbReference>
<dbReference type="GO" id="GO:0005085">
    <property type="term" value="F:guanyl-nucleotide exchange factor activity"/>
    <property type="evidence" value="ECO:0007669"/>
    <property type="project" value="InterPro"/>
</dbReference>
<dbReference type="InterPro" id="IPR000219">
    <property type="entry name" value="DH_dom"/>
</dbReference>
<dbReference type="InterPro" id="IPR011993">
    <property type="entry name" value="PH-like_dom_sf"/>
</dbReference>
<dbReference type="FunFam" id="1.10.238.10:FF:000055">
    <property type="entry name" value="Intersectin-1 isoform 1"/>
    <property type="match status" value="1"/>
</dbReference>
<dbReference type="GO" id="GO:0030674">
    <property type="term" value="F:protein-macromolecule adaptor activity"/>
    <property type="evidence" value="ECO:0000318"/>
    <property type="project" value="GO_Central"/>
</dbReference>
<dbReference type="PROSITE" id="PS50222">
    <property type="entry name" value="EF_HAND_2"/>
    <property type="match status" value="2"/>
</dbReference>
<dbReference type="InParanoid" id="H2XVQ2"/>
<evidence type="ECO:0000256" key="7">
    <source>
        <dbReference type="SAM" id="Coils"/>
    </source>
</evidence>
<evidence type="ECO:0000259" key="12">
    <source>
        <dbReference type="PROSITE" id="PS50010"/>
    </source>
</evidence>
<keyword evidence="5" id="KW-0106">Calcium</keyword>
<dbReference type="PANTHER" id="PTHR46006">
    <property type="entry name" value="RHO GUANINE NUCLEOTIDE EXCHANGE FACTOR AT 64C, ISOFORM A"/>
    <property type="match status" value="1"/>
</dbReference>
<dbReference type="InterPro" id="IPR002048">
    <property type="entry name" value="EF_hand_dom"/>
</dbReference>
<dbReference type="Gene3D" id="2.60.40.150">
    <property type="entry name" value="C2 domain"/>
    <property type="match status" value="1"/>
</dbReference>
<feature type="region of interest" description="Disordered" evidence="8">
    <location>
        <begin position="377"/>
        <end position="418"/>
    </location>
</feature>
<feature type="domain" description="EF-hand" evidence="14">
    <location>
        <begin position="54"/>
        <end position="89"/>
    </location>
</feature>
<dbReference type="PROSITE" id="PS50004">
    <property type="entry name" value="C2"/>
    <property type="match status" value="1"/>
</dbReference>
<reference evidence="16" key="1">
    <citation type="journal article" date="2002" name="Science">
        <title>The draft genome of Ciona intestinalis: insights into chordate and vertebrate origins.</title>
        <authorList>
            <person name="Dehal P."/>
            <person name="Satou Y."/>
            <person name="Campbell R.K."/>
            <person name="Chapman J."/>
            <person name="Degnan B."/>
            <person name="De Tomaso A."/>
            <person name="Davidson B."/>
            <person name="Di Gregorio A."/>
            <person name="Gelpke M."/>
            <person name="Goodstein D.M."/>
            <person name="Harafuji N."/>
            <person name="Hastings K.E."/>
            <person name="Ho I."/>
            <person name="Hotta K."/>
            <person name="Huang W."/>
            <person name="Kawashima T."/>
            <person name="Lemaire P."/>
            <person name="Martinez D."/>
            <person name="Meinertzhagen I.A."/>
            <person name="Necula S."/>
            <person name="Nonaka M."/>
            <person name="Putnam N."/>
            <person name="Rash S."/>
            <person name="Saiga H."/>
            <person name="Satake M."/>
            <person name="Terry A."/>
            <person name="Yamada L."/>
            <person name="Wang H.G."/>
            <person name="Awazu S."/>
            <person name="Azumi K."/>
            <person name="Boore J."/>
            <person name="Branno M."/>
            <person name="Chin-Bow S."/>
            <person name="DeSantis R."/>
            <person name="Doyle S."/>
            <person name="Francino P."/>
            <person name="Keys D.N."/>
            <person name="Haga S."/>
            <person name="Hayashi H."/>
            <person name="Hino K."/>
            <person name="Imai K.S."/>
            <person name="Inaba K."/>
            <person name="Kano S."/>
            <person name="Kobayashi K."/>
            <person name="Kobayashi M."/>
            <person name="Lee B.I."/>
            <person name="Makabe K.W."/>
            <person name="Manohar C."/>
            <person name="Matassi G."/>
            <person name="Medina M."/>
            <person name="Mochizuki Y."/>
            <person name="Mount S."/>
            <person name="Morishita T."/>
            <person name="Miura S."/>
            <person name="Nakayama A."/>
            <person name="Nishizaka S."/>
            <person name="Nomoto H."/>
            <person name="Ohta F."/>
            <person name="Oishi K."/>
            <person name="Rigoutsos I."/>
            <person name="Sano M."/>
            <person name="Sasaki A."/>
            <person name="Sasakura Y."/>
            <person name="Shoguchi E."/>
            <person name="Shin-i T."/>
            <person name="Spagnuolo A."/>
            <person name="Stainier D."/>
            <person name="Suzuki M.M."/>
            <person name="Tassy O."/>
            <person name="Takatori N."/>
            <person name="Tokuoka M."/>
            <person name="Yagi K."/>
            <person name="Yoshizaki F."/>
            <person name="Wada S."/>
            <person name="Zhang C."/>
            <person name="Hyatt P.D."/>
            <person name="Larimer F."/>
            <person name="Detter C."/>
            <person name="Doggett N."/>
            <person name="Glavina T."/>
            <person name="Hawkins T."/>
            <person name="Richardson P."/>
            <person name="Lucas S."/>
            <person name="Kohara Y."/>
            <person name="Levine M."/>
            <person name="Satoh N."/>
            <person name="Rokhsar D.S."/>
        </authorList>
    </citation>
    <scope>NUCLEOTIDE SEQUENCE [LARGE SCALE GENOMIC DNA]</scope>
</reference>
<dbReference type="PROSITE" id="PS50002">
    <property type="entry name" value="SH3"/>
    <property type="match status" value="5"/>
</dbReference>
<evidence type="ECO:0000256" key="3">
    <source>
        <dbReference type="ARBA" id="ARBA00022490"/>
    </source>
</evidence>
<dbReference type="SUPFAM" id="SSF48065">
    <property type="entry name" value="DBL homology domain (DH-domain)"/>
    <property type="match status" value="1"/>
</dbReference>
<dbReference type="InterPro" id="IPR000008">
    <property type="entry name" value="C2_dom"/>
</dbReference>
<dbReference type="SUPFAM" id="SSF49562">
    <property type="entry name" value="C2 domain (Calcium/lipid-binding domain, CaLB)"/>
    <property type="match status" value="1"/>
</dbReference>
<dbReference type="OMA" id="XCSDLHL"/>
<reference evidence="15" key="2">
    <citation type="journal article" date="2008" name="Genome Biol.">
        <title>Improved genome assembly and evidence-based global gene model set for the chordate Ciona intestinalis: new insight into intron and operon populations.</title>
        <authorList>
            <person name="Satou Y."/>
            <person name="Mineta K."/>
            <person name="Ogasawara M."/>
            <person name="Sasakura Y."/>
            <person name="Shoguchi E."/>
            <person name="Ueno K."/>
            <person name="Yamada L."/>
            <person name="Matsumoto J."/>
            <person name="Wasserscheid J."/>
            <person name="Dewar K."/>
            <person name="Wiley G.B."/>
            <person name="Macmil S.L."/>
            <person name="Roe B.A."/>
            <person name="Zeller R.W."/>
            <person name="Hastings K.E."/>
            <person name="Lemaire P."/>
            <person name="Lindquist E."/>
            <person name="Endo T."/>
            <person name="Hotta K."/>
            <person name="Inaba K."/>
        </authorList>
    </citation>
    <scope>NUCLEOTIDE SEQUENCE [LARGE SCALE GENOMIC DNA]</scope>
    <source>
        <strain evidence="15">wild type</strain>
    </source>
</reference>
<dbReference type="InterPro" id="IPR035899">
    <property type="entry name" value="DBL_dom_sf"/>
</dbReference>
<dbReference type="SMART" id="SM00239">
    <property type="entry name" value="C2"/>
    <property type="match status" value="1"/>
</dbReference>
<dbReference type="Pfam" id="PF12763">
    <property type="entry name" value="EH"/>
    <property type="match status" value="2"/>
</dbReference>
<evidence type="ECO:0000256" key="4">
    <source>
        <dbReference type="ARBA" id="ARBA00022583"/>
    </source>
</evidence>
<evidence type="ECO:0000313" key="16">
    <source>
        <dbReference type="Proteomes" id="UP000008144"/>
    </source>
</evidence>
<proteinExistence type="predicted"/>
<dbReference type="PROSITE" id="PS00018">
    <property type="entry name" value="EF_HAND_1"/>
    <property type="match status" value="1"/>
</dbReference>
<dbReference type="Ensembl" id="ENSCINT00000031395.1">
    <property type="protein sequence ID" value="ENSCINP00000033736.1"/>
    <property type="gene ID" value="ENSCING00000018289.1"/>
</dbReference>
<dbReference type="Pfam" id="PF00168">
    <property type="entry name" value="C2"/>
    <property type="match status" value="1"/>
</dbReference>
<dbReference type="CDD" id="cd00160">
    <property type="entry name" value="RhoGEF"/>
    <property type="match status" value="1"/>
</dbReference>
<feature type="region of interest" description="Disordered" evidence="8">
    <location>
        <begin position="304"/>
        <end position="334"/>
    </location>
</feature>
<keyword evidence="4" id="KW-0254">Endocytosis</keyword>
<reference evidence="15" key="3">
    <citation type="submission" date="2025-08" db="UniProtKB">
        <authorList>
            <consortium name="Ensembl"/>
        </authorList>
    </citation>
    <scope>IDENTIFICATION</scope>
</reference>
<dbReference type="FunFam" id="2.30.30.40:FF:000072">
    <property type="entry name" value="Unconventional Myosin IB"/>
    <property type="match status" value="1"/>
</dbReference>
<keyword evidence="3" id="KW-0963">Cytoplasm</keyword>
<feature type="coiled-coil region" evidence="7">
    <location>
        <begin position="483"/>
        <end position="524"/>
    </location>
</feature>
<evidence type="ECO:0000259" key="13">
    <source>
        <dbReference type="PROSITE" id="PS50031"/>
    </source>
</evidence>
<dbReference type="HOGENOM" id="CLU_002819_2_0_1"/>
<protein>
    <submittedName>
        <fullName evidence="15">Uncharacterized protein</fullName>
    </submittedName>
</protein>
<feature type="domain" description="SH3" evidence="9">
    <location>
        <begin position="973"/>
        <end position="1031"/>
    </location>
</feature>
<feature type="compositionally biased region" description="Low complexity" evidence="8">
    <location>
        <begin position="153"/>
        <end position="162"/>
    </location>
</feature>
<dbReference type="GO" id="GO:0005509">
    <property type="term" value="F:calcium ion binding"/>
    <property type="evidence" value="ECO:0007669"/>
    <property type="project" value="InterPro"/>
</dbReference>
<dbReference type="FunCoup" id="H2XVQ2">
    <property type="interactions" value="217"/>
</dbReference>
<dbReference type="SUPFAM" id="SSF50729">
    <property type="entry name" value="PH domain-like"/>
    <property type="match status" value="1"/>
</dbReference>
<feature type="compositionally biased region" description="Low complexity" evidence="8">
    <location>
        <begin position="942"/>
        <end position="960"/>
    </location>
</feature>
<dbReference type="InterPro" id="IPR011992">
    <property type="entry name" value="EF-hand-dom_pair"/>
</dbReference>
<dbReference type="STRING" id="7719.ENSCINP00000033736"/>
<dbReference type="InterPro" id="IPR018247">
    <property type="entry name" value="EF_Hand_1_Ca_BS"/>
</dbReference>
<dbReference type="InterPro" id="IPR000261">
    <property type="entry name" value="EH_dom"/>
</dbReference>
<dbReference type="PRINTS" id="PR00452">
    <property type="entry name" value="SH3DOMAIN"/>
</dbReference>
<dbReference type="Proteomes" id="UP000008144">
    <property type="component" value="Chromosome 12"/>
</dbReference>
<feature type="compositionally biased region" description="Polar residues" evidence="8">
    <location>
        <begin position="163"/>
        <end position="180"/>
    </location>
</feature>
<dbReference type="InterPro" id="IPR051480">
    <property type="entry name" value="Endocytic_GEF_Adapter"/>
</dbReference>
<dbReference type="GO" id="GO:0097708">
    <property type="term" value="C:intracellular vesicle"/>
    <property type="evidence" value="ECO:0000318"/>
    <property type="project" value="GO_Central"/>
</dbReference>
<dbReference type="GO" id="GO:0005737">
    <property type="term" value="C:cytoplasm"/>
    <property type="evidence" value="ECO:0000318"/>
    <property type="project" value="GO_Central"/>
</dbReference>
<dbReference type="CDD" id="cd00052">
    <property type="entry name" value="EH"/>
    <property type="match status" value="2"/>
</dbReference>
<evidence type="ECO:0000256" key="8">
    <source>
        <dbReference type="SAM" id="MobiDB-lite"/>
    </source>
</evidence>
<feature type="region of interest" description="Disordered" evidence="8">
    <location>
        <begin position="663"/>
        <end position="685"/>
    </location>
</feature>
<evidence type="ECO:0000256" key="1">
    <source>
        <dbReference type="ARBA" id="ARBA00004496"/>
    </source>
</evidence>
<feature type="region of interest" description="Disordered" evidence="8">
    <location>
        <begin position="942"/>
        <end position="973"/>
    </location>
</feature>
<feature type="compositionally biased region" description="Polar residues" evidence="8">
    <location>
        <begin position="319"/>
        <end position="330"/>
    </location>
</feature>
<dbReference type="PROSITE" id="PS50010">
    <property type="entry name" value="DH_2"/>
    <property type="match status" value="1"/>
</dbReference>
<dbReference type="InterPro" id="IPR001849">
    <property type="entry name" value="PH_domain"/>
</dbReference>
<dbReference type="Pfam" id="PF00621">
    <property type="entry name" value="RhoGEF"/>
    <property type="match status" value="1"/>
</dbReference>
<dbReference type="Pfam" id="PF16652">
    <property type="entry name" value="PH_13"/>
    <property type="match status" value="1"/>
</dbReference>
<dbReference type="Pfam" id="PF14604">
    <property type="entry name" value="SH3_9"/>
    <property type="match status" value="3"/>
</dbReference>
<dbReference type="PROSITE" id="PS50031">
    <property type="entry name" value="EH"/>
    <property type="match status" value="2"/>
</dbReference>
<dbReference type="SUPFAM" id="SSF50044">
    <property type="entry name" value="SH3-domain"/>
    <property type="match status" value="5"/>
</dbReference>
<dbReference type="PANTHER" id="PTHR46006:SF6">
    <property type="entry name" value="INTERSECTIN-2 ISOFORM X1"/>
    <property type="match status" value="1"/>
</dbReference>
<sequence>STTDFPNFKNNLQNQWIITAEERQNYEVQFNKLMPMAGFLTGDQARNFLLQSNLPPLILGRIWQLADVTGDGKMDKAEFSIAMKLIKLTLQGVELPPTLPQSMVPMQTGFGMQGMCSVLLHICIKFIGNNINTPVYGSTITNGRSSNVGLPVSSSTSIPSNSQLPQPGSKTSLSRHSSLNEGSSRFVSCSISYNNAIIDLCWADTTIKLLSFITQSPLFQRSSQEWAIPKTTKLKYNQLFNSNDRAKTGFLTGMQARHILNGSGIAQMNLAKIWQLSDIDNDGKLSQEEFVLAMHLTDVAKAGNPIPTTLPPNLIPPSYRTSQNKTQNPGQLGLLTPLSAMAPNVSVFASFEDRRRDNFQKGNLELEKRRLALLESQQKEKNRLEQQEREQREKREKERQEQERKRQEEIERQREQQRAIEREREEQRRKALEQKEAAQREMERQRQLEWERLRRKELLQLKLREQESVTSLRAKTKTLDVELNTLLEKRKQLQTRARDFESRLKEQNEQLEAVNKQRELKHNLVQKQQEQIEYIQQQWNSILPEKQSLSDKIQYKGSGGHGDEAVQQAQRDYQSKVFTLKRLRVQLEESENKKKSSAAQLEQLSTQLNVSFVFLFVQLSLIFTYEVLMSDSQKSRQELNKLVLVGENLNRIQQDKIRTLQEARRQKDITRTRKTSMEETKKHSTRKNNLVFTKMKEEEEAKRKAIEEEQKKAEVKLKIQKMQEERRKQKINIHPVIVASTDPSHLFKYKALYSFTARNPDELSIQAGETITVDESQDVEPDWLAGTKGGKAGWFPANYVEKIKTINAGESLQPTLCILQRTLSYQLTPTTTDGIYTHTPITTRHTRTTHQHTTQLATSKQPTNNATITSQPSAFSAAHKSNPPSSLKRYRAIYPWIAKKENHLSFDKDDIIAVSEHQDMWWFGHCKGKSGWFPKSYVKETTSTTPVTSSKPASPKSSPVVKRKAPAPPSGGGGSKNYIATYAFTGTEPGDLTFNVDDMIAVTSTDGEWWTGSLKGKKGIFPANYVTECKTEVGFICPNATDPVLAKPEIATVVAPYNATGDEQLSLQVGQIVLVRKKNESGWWEGELQARGKKRQVGWFPANYVKLMTSGSSSGKNTPNDSAKIKKVETQVIAMYDYSAQNSDELSFQRGARIVVVDKSDVDWWKGTLGGTTGLFPSNYVQDANEQSPHMQWNCSDLKTLNTNLVPVKSSKLNEYHQRVMELIASEETYLQDLETADRDFQQPLRTKKILTEHDCNTLFVNLNELIMTSAKLVKALRVRCKMRADNSIMIGDILCEQIPHMDSYVRFCSCQLNASSMLQQRLDSNQEFKELVKLCETEKSWKGLPVSSYLVKPMQRVTKYPLLIKKIVESTPGDHPDHRNLITALEKSEELCSQVNEGVRQKENSDRLEWLQTHVQLDGLNDKLVFNSKTNCLDQRRFLHCGNLYKHKSNKELVGFLFNDFLLLTIPSKPLSGPTNDLVFTSKSNPQFRMYKTPIFLNEVLTRLPTDPTEEPTFHLSHIDHVYTLKAENINERTAWMNKIKEAAELYIDTEKKKREKAYQARTQRSAGIGRLMVTIIEGCNLVKTSNGRHDPYCEVTMGEQSHTTKTVQDTLNPKWGSQMQFYVKDVNLDVLCISVFQRYMFSPDDFLGRTEMKLSEIQREASTSKEPITKRLLLHEVDAGEVVVKLSLQLFE</sequence>
<dbReference type="GO" id="GO:0005886">
    <property type="term" value="C:plasma membrane"/>
    <property type="evidence" value="ECO:0000318"/>
    <property type="project" value="GO_Central"/>
</dbReference>
<dbReference type="Pfam" id="PF00018">
    <property type="entry name" value="SH3_1"/>
    <property type="match status" value="1"/>
</dbReference>
<feature type="domain" description="SH3" evidence="9">
    <location>
        <begin position="885"/>
        <end position="943"/>
    </location>
</feature>
<dbReference type="InterPro" id="IPR036028">
    <property type="entry name" value="SH3-like_dom_sf"/>
</dbReference>
<keyword evidence="7" id="KW-0175">Coiled coil</keyword>
<dbReference type="FunFam" id="2.60.40.150:FF:000029">
    <property type="entry name" value="Intersectin 1"/>
    <property type="match status" value="1"/>
</dbReference>
<organism evidence="15 16">
    <name type="scientific">Ciona intestinalis</name>
    <name type="common">Transparent sea squirt</name>
    <name type="synonym">Ascidia intestinalis</name>
    <dbReference type="NCBI Taxonomy" id="7719"/>
    <lineage>
        <taxon>Eukaryota</taxon>
        <taxon>Metazoa</taxon>
        <taxon>Chordata</taxon>
        <taxon>Tunicata</taxon>
        <taxon>Ascidiacea</taxon>
        <taxon>Phlebobranchia</taxon>
        <taxon>Cionidae</taxon>
        <taxon>Ciona</taxon>
    </lineage>
</organism>
<dbReference type="Pfam" id="PF07653">
    <property type="entry name" value="SH3_2"/>
    <property type="match status" value="1"/>
</dbReference>
<feature type="domain" description="C2" evidence="11">
    <location>
        <begin position="1554"/>
        <end position="1669"/>
    </location>
</feature>